<organism evidence="1 2">
    <name type="scientific">Smallanthus sonchifolius</name>
    <dbReference type="NCBI Taxonomy" id="185202"/>
    <lineage>
        <taxon>Eukaryota</taxon>
        <taxon>Viridiplantae</taxon>
        <taxon>Streptophyta</taxon>
        <taxon>Embryophyta</taxon>
        <taxon>Tracheophyta</taxon>
        <taxon>Spermatophyta</taxon>
        <taxon>Magnoliopsida</taxon>
        <taxon>eudicotyledons</taxon>
        <taxon>Gunneridae</taxon>
        <taxon>Pentapetalae</taxon>
        <taxon>asterids</taxon>
        <taxon>campanulids</taxon>
        <taxon>Asterales</taxon>
        <taxon>Asteraceae</taxon>
        <taxon>Asteroideae</taxon>
        <taxon>Heliantheae alliance</taxon>
        <taxon>Millerieae</taxon>
        <taxon>Smallanthus</taxon>
    </lineage>
</organism>
<evidence type="ECO:0000313" key="2">
    <source>
        <dbReference type="Proteomes" id="UP001056120"/>
    </source>
</evidence>
<feature type="non-terminal residue" evidence="1">
    <location>
        <position position="1"/>
    </location>
</feature>
<dbReference type="EMBL" id="CM042018">
    <property type="protein sequence ID" value="KAI3829387.1"/>
    <property type="molecule type" value="Genomic_DNA"/>
</dbReference>
<comment type="caution">
    <text evidence="1">The sequence shown here is derived from an EMBL/GenBank/DDBJ whole genome shotgun (WGS) entry which is preliminary data.</text>
</comment>
<dbReference type="Proteomes" id="UP001056120">
    <property type="component" value="Linkage Group LG01"/>
</dbReference>
<accession>A0ACB9KAV7</accession>
<protein>
    <submittedName>
        <fullName evidence="1">Uncharacterized protein</fullName>
    </submittedName>
</protein>
<reference evidence="2" key="1">
    <citation type="journal article" date="2022" name="Mol. Ecol. Resour.">
        <title>The genomes of chicory, endive, great burdock and yacon provide insights into Asteraceae palaeo-polyploidization history and plant inulin production.</title>
        <authorList>
            <person name="Fan W."/>
            <person name="Wang S."/>
            <person name="Wang H."/>
            <person name="Wang A."/>
            <person name="Jiang F."/>
            <person name="Liu H."/>
            <person name="Zhao H."/>
            <person name="Xu D."/>
            <person name="Zhang Y."/>
        </authorList>
    </citation>
    <scope>NUCLEOTIDE SEQUENCE [LARGE SCALE GENOMIC DNA]</scope>
    <source>
        <strain evidence="2">cv. Yunnan</strain>
    </source>
</reference>
<sequence>DMTHRKSHPNMVSCPHWRRRKLHRILHDMARCRQLHPGTTRMAHVSVHVHRRQRSELREHRCSRHHSSIQL</sequence>
<keyword evidence="2" id="KW-1185">Reference proteome</keyword>
<evidence type="ECO:0000313" key="1">
    <source>
        <dbReference type="EMBL" id="KAI3829387.1"/>
    </source>
</evidence>
<name>A0ACB9KAV7_9ASTR</name>
<gene>
    <name evidence="1" type="ORF">L1987_03510</name>
</gene>
<proteinExistence type="predicted"/>
<reference evidence="1 2" key="2">
    <citation type="journal article" date="2022" name="Mol. Ecol. Resour.">
        <title>The genomes of chicory, endive, great burdock and yacon provide insights into Asteraceae paleo-polyploidization history and plant inulin production.</title>
        <authorList>
            <person name="Fan W."/>
            <person name="Wang S."/>
            <person name="Wang H."/>
            <person name="Wang A."/>
            <person name="Jiang F."/>
            <person name="Liu H."/>
            <person name="Zhao H."/>
            <person name="Xu D."/>
            <person name="Zhang Y."/>
        </authorList>
    </citation>
    <scope>NUCLEOTIDE SEQUENCE [LARGE SCALE GENOMIC DNA]</scope>
    <source>
        <strain evidence="2">cv. Yunnan</strain>
        <tissue evidence="1">Leaves</tissue>
    </source>
</reference>
<feature type="non-terminal residue" evidence="1">
    <location>
        <position position="71"/>
    </location>
</feature>